<dbReference type="AlphaFoldDB" id="A0A9W8HZZ2"/>
<feature type="non-terminal residue" evidence="3">
    <location>
        <position position="180"/>
    </location>
</feature>
<reference evidence="3" key="1">
    <citation type="submission" date="2022-07" db="EMBL/GenBank/DDBJ databases">
        <title>Phylogenomic reconstructions and comparative analyses of Kickxellomycotina fungi.</title>
        <authorList>
            <person name="Reynolds N.K."/>
            <person name="Stajich J.E."/>
            <person name="Barry K."/>
            <person name="Grigoriev I.V."/>
            <person name="Crous P."/>
            <person name="Smith M.E."/>
        </authorList>
    </citation>
    <scope>NUCLEOTIDE SEQUENCE</scope>
    <source>
        <strain evidence="3">NRRL 1566</strain>
    </source>
</reference>
<dbReference type="InterPro" id="IPR002048">
    <property type="entry name" value="EF_hand_dom"/>
</dbReference>
<accession>A0A9W8HZZ2</accession>
<protein>
    <submittedName>
        <fullName evidence="3">Centrin-1</fullName>
    </submittedName>
</protein>
<dbReference type="Proteomes" id="UP001139887">
    <property type="component" value="Unassembled WGS sequence"/>
</dbReference>
<evidence type="ECO:0000256" key="1">
    <source>
        <dbReference type="SAM" id="MobiDB-lite"/>
    </source>
</evidence>
<evidence type="ECO:0000259" key="2">
    <source>
        <dbReference type="PROSITE" id="PS50222"/>
    </source>
</evidence>
<feature type="domain" description="EF-hand" evidence="2">
    <location>
        <begin position="75"/>
        <end position="110"/>
    </location>
</feature>
<keyword evidence="4" id="KW-1185">Reference proteome</keyword>
<evidence type="ECO:0000313" key="4">
    <source>
        <dbReference type="Proteomes" id="UP001139887"/>
    </source>
</evidence>
<dbReference type="SUPFAM" id="SSF47473">
    <property type="entry name" value="EF-hand"/>
    <property type="match status" value="1"/>
</dbReference>
<dbReference type="InterPro" id="IPR011992">
    <property type="entry name" value="EF-hand-dom_pair"/>
</dbReference>
<sequence length="180" mass="19882">MSDRPYTLRSSGARYGAGDSSRAFTSNITSTPAAAARPTPRITRKIATPASRIAQASVAAPSPMKGGGIGNLTFEQREEIRDLFDTIDQQSRGYIPVSKLPDILHSLGLGRPAPEQWARWKLSVDPEGTGKLGYQQLEDFISLRYDEMDQKQEILNAFSLFKPDSRDIENAKITLADLKR</sequence>
<dbReference type="EMBL" id="JANBUW010002084">
    <property type="protein sequence ID" value="KAJ2841683.1"/>
    <property type="molecule type" value="Genomic_DNA"/>
</dbReference>
<name>A0A9W8HZZ2_9FUNG</name>
<organism evidence="3 4">
    <name type="scientific">Coemansia brasiliensis</name>
    <dbReference type="NCBI Taxonomy" id="2650707"/>
    <lineage>
        <taxon>Eukaryota</taxon>
        <taxon>Fungi</taxon>
        <taxon>Fungi incertae sedis</taxon>
        <taxon>Zoopagomycota</taxon>
        <taxon>Kickxellomycotina</taxon>
        <taxon>Kickxellomycetes</taxon>
        <taxon>Kickxellales</taxon>
        <taxon>Kickxellaceae</taxon>
        <taxon>Coemansia</taxon>
    </lineage>
</organism>
<feature type="region of interest" description="Disordered" evidence="1">
    <location>
        <begin position="1"/>
        <end position="39"/>
    </location>
</feature>
<dbReference type="Gene3D" id="1.10.238.10">
    <property type="entry name" value="EF-hand"/>
    <property type="match status" value="1"/>
</dbReference>
<proteinExistence type="predicted"/>
<evidence type="ECO:0000313" key="3">
    <source>
        <dbReference type="EMBL" id="KAJ2841683.1"/>
    </source>
</evidence>
<dbReference type="PROSITE" id="PS50222">
    <property type="entry name" value="EF_HAND_2"/>
    <property type="match status" value="1"/>
</dbReference>
<gene>
    <name evidence="3" type="primary">CETN1</name>
    <name evidence="3" type="ORF">IWW36_006176</name>
</gene>
<dbReference type="GO" id="GO:0005509">
    <property type="term" value="F:calcium ion binding"/>
    <property type="evidence" value="ECO:0007669"/>
    <property type="project" value="InterPro"/>
</dbReference>
<comment type="caution">
    <text evidence="3">The sequence shown here is derived from an EMBL/GenBank/DDBJ whole genome shotgun (WGS) entry which is preliminary data.</text>
</comment>
<dbReference type="OrthoDB" id="26525at2759"/>